<dbReference type="SUPFAM" id="SSF56037">
    <property type="entry name" value="PheT/TilS domain"/>
    <property type="match status" value="1"/>
</dbReference>
<evidence type="ECO:0000256" key="8">
    <source>
        <dbReference type="HAMAP-Rule" id="MF_01161"/>
    </source>
</evidence>
<comment type="similarity">
    <text evidence="8">Belongs to the tRNA(Ile)-lysidine synthase family.</text>
</comment>
<dbReference type="SUPFAM" id="SSF52402">
    <property type="entry name" value="Adenine nucleotide alpha hydrolases-like"/>
    <property type="match status" value="1"/>
</dbReference>
<dbReference type="HAMAP" id="MF_01161">
    <property type="entry name" value="tRNA_Ile_lys_synt"/>
    <property type="match status" value="1"/>
</dbReference>
<dbReference type="EC" id="6.3.4.19" evidence="8"/>
<dbReference type="SMART" id="SM00977">
    <property type="entry name" value="TilS_C"/>
    <property type="match status" value="1"/>
</dbReference>
<keyword evidence="4 8" id="KW-0819">tRNA processing</keyword>
<keyword evidence="6" id="KW-0067">ATP-binding</keyword>
<dbReference type="GO" id="GO:0005524">
    <property type="term" value="F:ATP binding"/>
    <property type="evidence" value="ECO:0007669"/>
    <property type="project" value="UniProtKB-KW"/>
</dbReference>
<dbReference type="InterPro" id="IPR014729">
    <property type="entry name" value="Rossmann-like_a/b/a_fold"/>
</dbReference>
<comment type="catalytic activity">
    <reaction evidence="7 8">
        <text>cytidine(34) in tRNA(Ile2) + L-lysine + ATP = lysidine(34) in tRNA(Ile2) + AMP + diphosphate + H(+)</text>
        <dbReference type="Rhea" id="RHEA:43744"/>
        <dbReference type="Rhea" id="RHEA-COMP:10625"/>
        <dbReference type="Rhea" id="RHEA-COMP:10670"/>
        <dbReference type="ChEBI" id="CHEBI:15378"/>
        <dbReference type="ChEBI" id="CHEBI:30616"/>
        <dbReference type="ChEBI" id="CHEBI:32551"/>
        <dbReference type="ChEBI" id="CHEBI:33019"/>
        <dbReference type="ChEBI" id="CHEBI:82748"/>
        <dbReference type="ChEBI" id="CHEBI:83665"/>
        <dbReference type="ChEBI" id="CHEBI:456215"/>
        <dbReference type="EC" id="6.3.4.19"/>
    </reaction>
</comment>
<keyword evidence="2 8" id="KW-0963">Cytoplasm</keyword>
<dbReference type="GO" id="GO:0006400">
    <property type="term" value="P:tRNA modification"/>
    <property type="evidence" value="ECO:0007669"/>
    <property type="project" value="UniProtKB-UniRule"/>
</dbReference>
<dbReference type="NCBIfam" id="TIGR02433">
    <property type="entry name" value="lysidine_TilS_C"/>
    <property type="match status" value="1"/>
</dbReference>
<evidence type="ECO:0000256" key="4">
    <source>
        <dbReference type="ARBA" id="ARBA00022694"/>
    </source>
</evidence>
<gene>
    <name evidence="8 10" type="primary">tilS</name>
    <name evidence="10" type="ORF">RZ71_11420</name>
</gene>
<evidence type="ECO:0000259" key="9">
    <source>
        <dbReference type="SMART" id="SM00977"/>
    </source>
</evidence>
<dbReference type="InterPro" id="IPR012795">
    <property type="entry name" value="tRNA_Ile_lys_synt_N"/>
</dbReference>
<dbReference type="PATRIC" id="fig|148814.8.peg.337"/>
<dbReference type="PANTHER" id="PTHR43033:SF1">
    <property type="entry name" value="TRNA(ILE)-LYSIDINE SYNTHASE-RELATED"/>
    <property type="match status" value="1"/>
</dbReference>
<dbReference type="NCBIfam" id="TIGR02432">
    <property type="entry name" value="lysidine_TilS_N"/>
    <property type="match status" value="1"/>
</dbReference>
<comment type="function">
    <text evidence="8">Ligates lysine onto the cytidine present at position 34 of the AUA codon-specific tRNA(Ile) that contains the anticodon CAU, in an ATP-dependent manner. Cytidine is converted to lysidine, thus changing the amino acid specificity of the tRNA from methionine to isoleucine.</text>
</comment>
<accession>A0A0M9DDT7</accession>
<sequence length="455" mass="53193">MPEQNITQQKFNRLIESKEWFNQSDSVVVAVSAGVDSMALLNLMMNLPKNNRPEIIVAHVNHHLRAQSTEEEQYIRDFCQSHNVKIEVGNWEEQFHPSNGIEMAARKYRYDFFSKVMKNNNSRILLTAHHANDQAETVLMRLIRGSFVKDLVGIKESRKFNDGRLIRPLLGFSKKELTHYMQTLSIKWYEDDTNQKLDVTRNRIRHRLIPFIEEENSRGVEHVNDFSYQLNSMKKQNDFFFEKLAKDIGIDTNTFELVAFLELPDYVQTGLIDYLIEQYVVDGLNVDIVNQVTTLLNNDEKPQGIVELSNNLVVKKEYDKFLFENINQNQITGFKNDYFVVTLNKWYFEDDIQWMITDYFNVSDDEAKRVSRFNLLDSEFPLIVQKTQNRDRITLKNGGHQTAKRLFINKKIPVDKRHSAKSLMTDQGRLLAVLGYSESVSIDNSNARVYTLIIK</sequence>
<evidence type="ECO:0000256" key="6">
    <source>
        <dbReference type="ARBA" id="ARBA00022840"/>
    </source>
</evidence>
<comment type="caution">
    <text evidence="8">Lacks conserved residue(s) required for the propagation of feature annotation.</text>
</comment>
<evidence type="ECO:0000313" key="10">
    <source>
        <dbReference type="EMBL" id="KOY76913.1"/>
    </source>
</evidence>
<keyword evidence="5" id="KW-0547">Nucleotide-binding</keyword>
<evidence type="ECO:0000256" key="7">
    <source>
        <dbReference type="ARBA" id="ARBA00048539"/>
    </source>
</evidence>
<evidence type="ECO:0000256" key="1">
    <source>
        <dbReference type="ARBA" id="ARBA00004496"/>
    </source>
</evidence>
<evidence type="ECO:0000256" key="2">
    <source>
        <dbReference type="ARBA" id="ARBA00022490"/>
    </source>
</evidence>
<dbReference type="GO" id="GO:0005737">
    <property type="term" value="C:cytoplasm"/>
    <property type="evidence" value="ECO:0007669"/>
    <property type="project" value="UniProtKB-SubCell"/>
</dbReference>
<reference evidence="10 11" key="1">
    <citation type="journal article" date="2015" name="Genome Biol. Evol.">
        <title>Functionally Structured Genomes in Lactobacillus kunkeei Colonizing the Honey Crop and Food Products of Honeybees and Stingless Bees.</title>
        <authorList>
            <person name="Tamarit D."/>
            <person name="Ellegaard K.M."/>
            <person name="Wikander J."/>
            <person name="Olofsson T."/>
            <person name="Vasquez A."/>
            <person name="Andersson S.G."/>
        </authorList>
    </citation>
    <scope>NUCLEOTIDE SEQUENCE [LARGE SCALE GENOMIC DNA]</scope>
    <source>
        <strain evidence="10 11">LAko</strain>
    </source>
</reference>
<comment type="caution">
    <text evidence="10">The sequence shown here is derived from an EMBL/GenBank/DDBJ whole genome shotgun (WGS) entry which is preliminary data.</text>
</comment>
<proteinExistence type="inferred from homology"/>
<keyword evidence="3 8" id="KW-0436">Ligase</keyword>
<dbReference type="Pfam" id="PF01171">
    <property type="entry name" value="ATP_bind_3"/>
    <property type="match status" value="1"/>
</dbReference>
<name>A0A0M9DDT7_9LACO</name>
<dbReference type="Gene3D" id="3.40.50.620">
    <property type="entry name" value="HUPs"/>
    <property type="match status" value="1"/>
</dbReference>
<dbReference type="InterPro" id="IPR012796">
    <property type="entry name" value="Lysidine-tRNA-synth_C"/>
</dbReference>
<keyword evidence="11" id="KW-1185">Reference proteome</keyword>
<dbReference type="AlphaFoldDB" id="A0A0M9DDT7"/>
<feature type="domain" description="Lysidine-tRNA(Ile) synthetase C-terminal" evidence="9">
    <location>
        <begin position="382"/>
        <end position="454"/>
    </location>
</feature>
<dbReference type="PANTHER" id="PTHR43033">
    <property type="entry name" value="TRNA(ILE)-LYSIDINE SYNTHASE-RELATED"/>
    <property type="match status" value="1"/>
</dbReference>
<dbReference type="GO" id="GO:0032267">
    <property type="term" value="F:tRNA(Ile)-lysidine synthase activity"/>
    <property type="evidence" value="ECO:0007669"/>
    <property type="project" value="UniProtKB-EC"/>
</dbReference>
<dbReference type="CDD" id="cd01992">
    <property type="entry name" value="TilS_N"/>
    <property type="match status" value="1"/>
</dbReference>
<evidence type="ECO:0000313" key="11">
    <source>
        <dbReference type="Proteomes" id="UP000037778"/>
    </source>
</evidence>
<evidence type="ECO:0000256" key="3">
    <source>
        <dbReference type="ARBA" id="ARBA00022598"/>
    </source>
</evidence>
<dbReference type="RefSeq" id="WP_053791517.1">
    <property type="nucleotide sequence ID" value="NZ_JXCY01000003.1"/>
</dbReference>
<comment type="subcellular location">
    <subcellularLocation>
        <location evidence="1 8">Cytoplasm</location>
    </subcellularLocation>
</comment>
<dbReference type="InterPro" id="IPR011063">
    <property type="entry name" value="TilS/TtcA_N"/>
</dbReference>
<protein>
    <recommendedName>
        <fullName evidence="8">tRNA(Ile)-lysidine synthase</fullName>
        <ecNumber evidence="8">6.3.4.19</ecNumber>
    </recommendedName>
    <alternativeName>
        <fullName evidence="8">tRNA(Ile)-2-lysyl-cytidine synthase</fullName>
    </alternativeName>
    <alternativeName>
        <fullName evidence="8">tRNA(Ile)-lysidine synthetase</fullName>
    </alternativeName>
</protein>
<organism evidence="10 11">
    <name type="scientific">Apilactobacillus kunkeei</name>
    <dbReference type="NCBI Taxonomy" id="148814"/>
    <lineage>
        <taxon>Bacteria</taxon>
        <taxon>Bacillati</taxon>
        <taxon>Bacillota</taxon>
        <taxon>Bacilli</taxon>
        <taxon>Lactobacillales</taxon>
        <taxon>Lactobacillaceae</taxon>
        <taxon>Apilactobacillus</taxon>
    </lineage>
</organism>
<evidence type="ECO:0000256" key="5">
    <source>
        <dbReference type="ARBA" id="ARBA00022741"/>
    </source>
</evidence>
<dbReference type="InterPro" id="IPR012094">
    <property type="entry name" value="tRNA_Ile_lys_synt"/>
</dbReference>
<dbReference type="EMBL" id="JXCY01000003">
    <property type="protein sequence ID" value="KOY76913.1"/>
    <property type="molecule type" value="Genomic_DNA"/>
</dbReference>
<dbReference type="Proteomes" id="UP000037778">
    <property type="component" value="Unassembled WGS sequence"/>
</dbReference>